<dbReference type="InterPro" id="IPR002155">
    <property type="entry name" value="Thiolase"/>
</dbReference>
<dbReference type="Pfam" id="PF22691">
    <property type="entry name" value="Thiolase_C_1"/>
    <property type="match status" value="1"/>
</dbReference>
<reference evidence="2" key="1">
    <citation type="submission" date="2018-05" db="EMBL/GenBank/DDBJ databases">
        <authorList>
            <person name="Lanie J.A."/>
            <person name="Ng W.-L."/>
            <person name="Kazmierczak K.M."/>
            <person name="Andrzejewski T.M."/>
            <person name="Davidsen T.M."/>
            <person name="Wayne K.J."/>
            <person name="Tettelin H."/>
            <person name="Glass J.I."/>
            <person name="Rusch D."/>
            <person name="Podicherti R."/>
            <person name="Tsui H.-C.T."/>
            <person name="Winkler M.E."/>
        </authorList>
    </citation>
    <scope>NUCLEOTIDE SEQUENCE</scope>
</reference>
<protein>
    <recommendedName>
        <fullName evidence="1">Thiolase C-terminal domain-containing protein</fullName>
    </recommendedName>
</protein>
<dbReference type="SUPFAM" id="SSF53901">
    <property type="entry name" value="Thiolase-like"/>
    <property type="match status" value="2"/>
</dbReference>
<name>A0A382FMB7_9ZZZZ</name>
<dbReference type="EMBL" id="UINC01050785">
    <property type="protein sequence ID" value="SVB64170.1"/>
    <property type="molecule type" value="Genomic_DNA"/>
</dbReference>
<evidence type="ECO:0000313" key="2">
    <source>
        <dbReference type="EMBL" id="SVB64170.1"/>
    </source>
</evidence>
<dbReference type="GO" id="GO:0016747">
    <property type="term" value="F:acyltransferase activity, transferring groups other than amino-acyl groups"/>
    <property type="evidence" value="ECO:0007669"/>
    <property type="project" value="InterPro"/>
</dbReference>
<dbReference type="InterPro" id="IPR055140">
    <property type="entry name" value="Thiolase_C_2"/>
</dbReference>
<dbReference type="PANTHER" id="PTHR42870">
    <property type="entry name" value="ACETYL-COA C-ACETYLTRANSFERASE"/>
    <property type="match status" value="1"/>
</dbReference>
<evidence type="ECO:0000259" key="1">
    <source>
        <dbReference type="Pfam" id="PF22691"/>
    </source>
</evidence>
<dbReference type="InterPro" id="IPR016039">
    <property type="entry name" value="Thiolase-like"/>
</dbReference>
<dbReference type="Gene3D" id="3.40.47.10">
    <property type="match status" value="1"/>
</dbReference>
<dbReference type="AlphaFoldDB" id="A0A382FMB7"/>
<dbReference type="PIRSF" id="PIRSF000429">
    <property type="entry name" value="Ac-CoA_Ac_transf"/>
    <property type="match status" value="1"/>
</dbReference>
<dbReference type="PANTHER" id="PTHR42870:SF1">
    <property type="entry name" value="NON-SPECIFIC LIPID-TRANSFER PROTEIN-LIKE 2"/>
    <property type="match status" value="1"/>
</dbReference>
<feature type="domain" description="Thiolase C-terminal" evidence="1">
    <location>
        <begin position="256"/>
        <end position="368"/>
    </location>
</feature>
<dbReference type="CDD" id="cd00829">
    <property type="entry name" value="SCP-x_thiolase"/>
    <property type="match status" value="1"/>
</dbReference>
<accession>A0A382FMB7</accession>
<gene>
    <name evidence="2" type="ORF">METZ01_LOCUS217024</name>
</gene>
<sequence>MLKDKTAIVGIGQTEFAKRLEESELELACTAINKALEDAGIEANEVDALGSFTFEENDEFEVARNLGFGELHFWSQAPYGGGASCCAIGQVALSIASGISKVGVVWRARKRGDPKSRIWSHTEDKVFDHWKWSRPSGLVRPADESAMLMRRYMHQYGYTREHLSCVATTLRKYANKNSLAFMYKKELTKEDYMNARMISDPLCLYDNCLESDGAIAVVLVSTERAEKLDKKPALIHSFSQGMSSEHQLMTDYHGRDPLKSSSYVTSENLWRLADFKPKDVDVAQIYDAFSPMIPFSLEAYGFCGEGKALSLIGEGGIAKDGQIPVNTSGGSLSEVYLHGMNLVVEGVRQIRGDSSSQIQNAKVSLVTTCDATPNGAILFRGE</sequence>
<organism evidence="2">
    <name type="scientific">marine metagenome</name>
    <dbReference type="NCBI Taxonomy" id="408172"/>
    <lineage>
        <taxon>unclassified sequences</taxon>
        <taxon>metagenomes</taxon>
        <taxon>ecological metagenomes</taxon>
    </lineage>
</organism>
<dbReference type="NCBIfam" id="NF005892">
    <property type="entry name" value="PRK07855.1"/>
    <property type="match status" value="1"/>
</dbReference>
<proteinExistence type="predicted"/>